<evidence type="ECO:0000313" key="4">
    <source>
        <dbReference type="Proteomes" id="UP000308489"/>
    </source>
</evidence>
<dbReference type="EMBL" id="LR590481">
    <property type="protein sequence ID" value="VTQ92749.1"/>
    <property type="molecule type" value="Genomic_DNA"/>
</dbReference>
<dbReference type="EC" id="2.3.1.-" evidence="3"/>
<dbReference type="EC" id="2.3.1.30" evidence="3"/>
<proteinExistence type="predicted"/>
<protein>
    <submittedName>
        <fullName evidence="3">Putative acetyltransferase</fullName>
        <ecNumber evidence="3">2.3.1.-</ecNumber>
        <ecNumber evidence="3">2.3.1.30</ecNumber>
    </submittedName>
</protein>
<dbReference type="InterPro" id="IPR001451">
    <property type="entry name" value="Hexapep"/>
</dbReference>
<keyword evidence="3" id="KW-0012">Acyltransferase</keyword>
<keyword evidence="2" id="KW-0677">Repeat</keyword>
<name>A0A4U9RLD7_HATHI</name>
<dbReference type="SUPFAM" id="SSF51161">
    <property type="entry name" value="Trimeric LpxA-like enzymes"/>
    <property type="match status" value="1"/>
</dbReference>
<evidence type="ECO:0000313" key="3">
    <source>
        <dbReference type="EMBL" id="VTQ92749.1"/>
    </source>
</evidence>
<evidence type="ECO:0000256" key="2">
    <source>
        <dbReference type="ARBA" id="ARBA00022737"/>
    </source>
</evidence>
<dbReference type="AlphaFoldDB" id="A0A4U9RLD7"/>
<accession>A0A4U9RLD7</accession>
<sequence length="249" mass="26798">MDINYISEKAVLGQNVKVGRFSIIEGYVTIGENCIIGNNVVIHSGSIIGTNVRIDDNTIIGKQPMRAVNSIFKNDKVFDPCRIHDECLIGAGTIIYVGCEIGSKTLIADLAVVREDVKIGEKTIIGKGATIENFCTVGSNCKIQTNVYLTAYSEVEDNVFIAPCVVTSNDNYAARSKERFGKFKGVTVKKGGRIGAGAIILPGKLIKEDGLVAAGAVVTKDVEKEVIVAGNPAKYFKSVPEDQLLRNQE</sequence>
<dbReference type="PANTHER" id="PTHR43300:SF4">
    <property type="entry name" value="ACYL-[ACYL-CARRIER-PROTEIN]--UDP-N-ACETYLGLUCOSAMINE O-ACYLTRANSFERASE"/>
    <property type="match status" value="1"/>
</dbReference>
<dbReference type="PANTHER" id="PTHR43300">
    <property type="entry name" value="ACETYLTRANSFERASE"/>
    <property type="match status" value="1"/>
</dbReference>
<dbReference type="InterPro" id="IPR050179">
    <property type="entry name" value="Trans_hexapeptide_repeat"/>
</dbReference>
<dbReference type="Proteomes" id="UP000308489">
    <property type="component" value="Chromosome 1"/>
</dbReference>
<dbReference type="InterPro" id="IPR018357">
    <property type="entry name" value="Hexapep_transf_CS"/>
</dbReference>
<dbReference type="KEGG" id="hhw:NCTC503_01999"/>
<dbReference type="GO" id="GO:0009001">
    <property type="term" value="F:serine O-acetyltransferase activity"/>
    <property type="evidence" value="ECO:0007669"/>
    <property type="project" value="UniProtKB-EC"/>
</dbReference>
<dbReference type="Pfam" id="PF00132">
    <property type="entry name" value="Hexapep"/>
    <property type="match status" value="2"/>
</dbReference>
<keyword evidence="1 3" id="KW-0808">Transferase</keyword>
<dbReference type="OrthoDB" id="9782926at2"/>
<dbReference type="InterPro" id="IPR011004">
    <property type="entry name" value="Trimer_LpxA-like_sf"/>
</dbReference>
<gene>
    <name evidence="3" type="ORF">NCTC503_01999</name>
</gene>
<dbReference type="PROSITE" id="PS00101">
    <property type="entry name" value="HEXAPEP_TRANSFERASES"/>
    <property type="match status" value="1"/>
</dbReference>
<dbReference type="RefSeq" id="WP_138210580.1">
    <property type="nucleotide sequence ID" value="NZ_CBCRUQ010000003.1"/>
</dbReference>
<organism evidence="3 4">
    <name type="scientific">Hathewaya histolytica</name>
    <name type="common">Clostridium histolyticum</name>
    <dbReference type="NCBI Taxonomy" id="1498"/>
    <lineage>
        <taxon>Bacteria</taxon>
        <taxon>Bacillati</taxon>
        <taxon>Bacillota</taxon>
        <taxon>Clostridia</taxon>
        <taxon>Eubacteriales</taxon>
        <taxon>Clostridiaceae</taxon>
        <taxon>Hathewaya</taxon>
    </lineage>
</organism>
<dbReference type="Gene3D" id="2.160.10.10">
    <property type="entry name" value="Hexapeptide repeat proteins"/>
    <property type="match status" value="2"/>
</dbReference>
<reference evidence="3 4" key="1">
    <citation type="submission" date="2019-05" db="EMBL/GenBank/DDBJ databases">
        <authorList>
            <consortium name="Pathogen Informatics"/>
        </authorList>
    </citation>
    <scope>NUCLEOTIDE SEQUENCE [LARGE SCALE GENOMIC DNA]</scope>
    <source>
        <strain evidence="3 4">NCTC503</strain>
    </source>
</reference>
<keyword evidence="4" id="KW-1185">Reference proteome</keyword>
<evidence type="ECO:0000256" key="1">
    <source>
        <dbReference type="ARBA" id="ARBA00022679"/>
    </source>
</evidence>
<dbReference type="CDD" id="cd03358">
    <property type="entry name" value="LbH_WxcM_N_like"/>
    <property type="match status" value="1"/>
</dbReference>